<organism evidence="1 2">
    <name type="scientific">Nelumbo nucifera</name>
    <name type="common">Sacred lotus</name>
    <dbReference type="NCBI Taxonomy" id="4432"/>
    <lineage>
        <taxon>Eukaryota</taxon>
        <taxon>Viridiplantae</taxon>
        <taxon>Streptophyta</taxon>
        <taxon>Embryophyta</taxon>
        <taxon>Tracheophyta</taxon>
        <taxon>Spermatophyta</taxon>
        <taxon>Magnoliopsida</taxon>
        <taxon>Proteales</taxon>
        <taxon>Nelumbonaceae</taxon>
        <taxon>Nelumbo</taxon>
    </lineage>
</organism>
<gene>
    <name evidence="1" type="ORF">HUJ06_013138</name>
</gene>
<evidence type="ECO:0000313" key="2">
    <source>
        <dbReference type="Proteomes" id="UP000607653"/>
    </source>
</evidence>
<reference evidence="1 2" key="1">
    <citation type="journal article" date="2020" name="Mol. Biol. Evol.">
        <title>Distinct Expression and Methylation Patterns for Genes with Different Fates following a Single Whole-Genome Duplication in Flowering Plants.</title>
        <authorList>
            <person name="Shi T."/>
            <person name="Rahmani R.S."/>
            <person name="Gugger P.F."/>
            <person name="Wang M."/>
            <person name="Li H."/>
            <person name="Zhang Y."/>
            <person name="Li Z."/>
            <person name="Wang Q."/>
            <person name="Van de Peer Y."/>
            <person name="Marchal K."/>
            <person name="Chen J."/>
        </authorList>
    </citation>
    <scope>NUCLEOTIDE SEQUENCE [LARGE SCALE GENOMIC DNA]</scope>
    <source>
        <tissue evidence="1">Leaf</tissue>
    </source>
</reference>
<proteinExistence type="predicted"/>
<protein>
    <submittedName>
        <fullName evidence="1">Uncharacterized protein</fullName>
    </submittedName>
</protein>
<dbReference type="Proteomes" id="UP000607653">
    <property type="component" value="Unassembled WGS sequence"/>
</dbReference>
<name>A0A822Z784_NELNU</name>
<comment type="caution">
    <text evidence="1">The sequence shown here is derived from an EMBL/GenBank/DDBJ whole genome shotgun (WGS) entry which is preliminary data.</text>
</comment>
<evidence type="ECO:0000313" key="1">
    <source>
        <dbReference type="EMBL" id="DAD38816.1"/>
    </source>
</evidence>
<accession>A0A822Z784</accession>
<dbReference type="AlphaFoldDB" id="A0A822Z784"/>
<dbReference type="EMBL" id="DUZY01000005">
    <property type="protein sequence ID" value="DAD38816.1"/>
    <property type="molecule type" value="Genomic_DNA"/>
</dbReference>
<sequence>MTKMVSVELINGEEEGLEWEIKRKHGLKIEFSGREKRGKLSNI</sequence>
<keyword evidence="2" id="KW-1185">Reference proteome</keyword>